<keyword evidence="1" id="KW-0472">Membrane</keyword>
<accession>A0A7W1WZT8</accession>
<name>A0A7W1WZT8_9GAMM</name>
<gene>
    <name evidence="2" type="ORF">H1S06_12980</name>
</gene>
<keyword evidence="1" id="KW-0812">Transmembrane</keyword>
<proteinExistence type="predicted"/>
<keyword evidence="3" id="KW-1185">Reference proteome</keyword>
<dbReference type="AlphaFoldDB" id="A0A7W1WZT8"/>
<protein>
    <submittedName>
        <fullName evidence="2">Uncharacterized protein</fullName>
    </submittedName>
</protein>
<feature type="transmembrane region" description="Helical" evidence="1">
    <location>
        <begin position="12"/>
        <end position="33"/>
    </location>
</feature>
<feature type="transmembrane region" description="Helical" evidence="1">
    <location>
        <begin position="45"/>
        <end position="72"/>
    </location>
</feature>
<dbReference type="EMBL" id="JACEMT010000052">
    <property type="protein sequence ID" value="MBA4503268.1"/>
    <property type="molecule type" value="Genomic_DNA"/>
</dbReference>
<dbReference type="RefSeq" id="WP_181740863.1">
    <property type="nucleotide sequence ID" value="NZ_JACEMT010000052.1"/>
</dbReference>
<evidence type="ECO:0000313" key="3">
    <source>
        <dbReference type="Proteomes" id="UP000538931"/>
    </source>
</evidence>
<evidence type="ECO:0000313" key="2">
    <source>
        <dbReference type="EMBL" id="MBA4503268.1"/>
    </source>
</evidence>
<sequence length="78" mass="8470">MNMFSSKSLGIATLIYLFTIAVVIVNGSGWAALMDSAVVLGFLVYGWPFLLPMALVLIPLIALVVEGGFAFFEQDQDR</sequence>
<keyword evidence="1" id="KW-1133">Transmembrane helix</keyword>
<evidence type="ECO:0000256" key="1">
    <source>
        <dbReference type="SAM" id="Phobius"/>
    </source>
</evidence>
<comment type="caution">
    <text evidence="2">The sequence shown here is derived from an EMBL/GenBank/DDBJ whole genome shotgun (WGS) entry which is preliminary data.</text>
</comment>
<reference evidence="2 3" key="1">
    <citation type="submission" date="2020-07" db="EMBL/GenBank/DDBJ databases">
        <title>Bacterium isolated from marien macroalgae.</title>
        <authorList>
            <person name="Zhu K."/>
            <person name="Lu D."/>
            <person name="Du Z."/>
        </authorList>
    </citation>
    <scope>NUCLEOTIDE SEQUENCE [LARGE SCALE GENOMIC DNA]</scope>
    <source>
        <strain evidence="2 3">3-1745</strain>
    </source>
</reference>
<dbReference type="Proteomes" id="UP000538931">
    <property type="component" value="Unassembled WGS sequence"/>
</dbReference>
<organism evidence="2 3">
    <name type="scientific">Marinobacterium marinum</name>
    <dbReference type="NCBI Taxonomy" id="2756129"/>
    <lineage>
        <taxon>Bacteria</taxon>
        <taxon>Pseudomonadati</taxon>
        <taxon>Pseudomonadota</taxon>
        <taxon>Gammaproteobacteria</taxon>
        <taxon>Oceanospirillales</taxon>
        <taxon>Oceanospirillaceae</taxon>
        <taxon>Marinobacterium</taxon>
    </lineage>
</organism>